<sequence>MLMTMQWLIFVFFDPLQMPFGVWYPGKQELSNCGPAEYLFRGVASEHKTQDRLREVAVSTICVPLGRILQQRLQLVSLQLG</sequence>
<feature type="signal peptide" evidence="1">
    <location>
        <begin position="1"/>
        <end position="19"/>
    </location>
</feature>
<dbReference type="Proteomes" id="UP000054815">
    <property type="component" value="Unassembled WGS sequence"/>
</dbReference>
<evidence type="ECO:0000313" key="3">
    <source>
        <dbReference type="Proteomes" id="UP000054815"/>
    </source>
</evidence>
<proteinExistence type="predicted"/>
<dbReference type="EMBL" id="JYDU01000026">
    <property type="protein sequence ID" value="KRX97931.1"/>
    <property type="molecule type" value="Genomic_DNA"/>
</dbReference>
<organism evidence="2 3">
    <name type="scientific">Trichinella pseudospiralis</name>
    <name type="common">Parasitic roundworm</name>
    <dbReference type="NCBI Taxonomy" id="6337"/>
    <lineage>
        <taxon>Eukaryota</taxon>
        <taxon>Metazoa</taxon>
        <taxon>Ecdysozoa</taxon>
        <taxon>Nematoda</taxon>
        <taxon>Enoplea</taxon>
        <taxon>Dorylaimia</taxon>
        <taxon>Trichinellida</taxon>
        <taxon>Trichinellidae</taxon>
        <taxon>Trichinella</taxon>
    </lineage>
</organism>
<evidence type="ECO:0000256" key="1">
    <source>
        <dbReference type="SAM" id="SignalP"/>
    </source>
</evidence>
<evidence type="ECO:0000313" key="2">
    <source>
        <dbReference type="EMBL" id="KRX97931.1"/>
    </source>
</evidence>
<comment type="caution">
    <text evidence="2">The sequence shown here is derived from an EMBL/GenBank/DDBJ whole genome shotgun (WGS) entry which is preliminary data.</text>
</comment>
<name>A0A0V0YD47_TRIPS</name>
<dbReference type="AlphaFoldDB" id="A0A0V0YD47"/>
<feature type="chain" id="PRO_5006873119" description="Secreted protein" evidence="1">
    <location>
        <begin position="20"/>
        <end position="81"/>
    </location>
</feature>
<protein>
    <recommendedName>
        <fullName evidence="4">Secreted protein</fullName>
    </recommendedName>
</protein>
<gene>
    <name evidence="2" type="ORF">T4E_474</name>
</gene>
<reference evidence="2 3" key="1">
    <citation type="submission" date="2015-01" db="EMBL/GenBank/DDBJ databases">
        <title>Evolution of Trichinella species and genotypes.</title>
        <authorList>
            <person name="Korhonen P.K."/>
            <person name="Edoardo P."/>
            <person name="Giuseppe L.R."/>
            <person name="Gasser R.B."/>
        </authorList>
    </citation>
    <scope>NUCLEOTIDE SEQUENCE [LARGE SCALE GENOMIC DNA]</scope>
    <source>
        <strain evidence="2">ISS141</strain>
    </source>
</reference>
<keyword evidence="1" id="KW-0732">Signal</keyword>
<evidence type="ECO:0008006" key="4">
    <source>
        <dbReference type="Google" id="ProtNLM"/>
    </source>
</evidence>
<accession>A0A0V0YD47</accession>